<protein>
    <submittedName>
        <fullName evidence="1">Uncharacterized protein</fullName>
    </submittedName>
</protein>
<evidence type="ECO:0000313" key="1">
    <source>
        <dbReference type="EMBL" id="QQZ10447.1"/>
    </source>
</evidence>
<keyword evidence="2" id="KW-1185">Reference proteome</keyword>
<proteinExistence type="predicted"/>
<sequence length="155" mass="17965">MKLYNKMLVGIGEKSLKCFSPKGELLYVASSFDKMKGRLPKDHHFFVGLTGDRTFSRYGVVKKINDPLSVHDLVKLDFKSRNLSIPNLAEVDLQPYERFLEKVNSFPEHTPLATTWIEKGVGILEKKKELRVHKVFFRDLTKEEKMELFGFELNS</sequence>
<name>A0ABX7E800_9BACI</name>
<accession>A0ABX7E800</accession>
<dbReference type="Proteomes" id="UP000595691">
    <property type="component" value="Chromosome"/>
</dbReference>
<organism evidence="1 2">
    <name type="scientific">Heyndrickxia vini</name>
    <dbReference type="NCBI Taxonomy" id="1476025"/>
    <lineage>
        <taxon>Bacteria</taxon>
        <taxon>Bacillati</taxon>
        <taxon>Bacillota</taxon>
        <taxon>Bacilli</taxon>
        <taxon>Bacillales</taxon>
        <taxon>Bacillaceae</taxon>
        <taxon>Heyndrickxia</taxon>
    </lineage>
</organism>
<dbReference type="EMBL" id="CP065425">
    <property type="protein sequence ID" value="QQZ10447.1"/>
    <property type="molecule type" value="Genomic_DNA"/>
</dbReference>
<gene>
    <name evidence="1" type="ORF">I5776_05815</name>
</gene>
<evidence type="ECO:0000313" key="2">
    <source>
        <dbReference type="Proteomes" id="UP000595691"/>
    </source>
</evidence>
<reference evidence="1 2" key="1">
    <citation type="submission" date="2020-11" db="EMBL/GenBank/DDBJ databases">
        <title>Taxonomic evaluation of the Bacillus sporothermodurans group of bacteria based on whole genome sequences.</title>
        <authorList>
            <person name="Fiedler G."/>
            <person name="Herbstmann A.-D."/>
            <person name="Doll E."/>
            <person name="Wenning M."/>
            <person name="Brinks E."/>
            <person name="Kabisch J."/>
            <person name="Breitenwieser F."/>
            <person name="Lappann M."/>
            <person name="Boehnlein C."/>
            <person name="Franz C."/>
        </authorList>
    </citation>
    <scope>NUCLEOTIDE SEQUENCE [LARGE SCALE GENOMIC DNA]</scope>
    <source>
        <strain evidence="1 2">JCM 19841</strain>
    </source>
</reference>
<dbReference type="RefSeq" id="WP_202779408.1">
    <property type="nucleotide sequence ID" value="NZ_CP065425.1"/>
</dbReference>